<keyword evidence="3" id="KW-1185">Reference proteome</keyword>
<feature type="compositionally biased region" description="Polar residues" evidence="1">
    <location>
        <begin position="151"/>
        <end position="161"/>
    </location>
</feature>
<feature type="region of interest" description="Disordered" evidence="1">
    <location>
        <begin position="132"/>
        <end position="161"/>
    </location>
</feature>
<dbReference type="EMBL" id="JAVFWL010000004">
    <property type="protein sequence ID" value="KAK6750423.1"/>
    <property type="molecule type" value="Genomic_DNA"/>
</dbReference>
<sequence>MLKKFNETGRRIGLRIKRKKTQFMKNVYCDDGRVQRESFEIVETPMHVYLGRAGNYGPTDRTRSPCPEQDLFDSALPPALCNAVETADLRAVSRFSEPAKYMSKAEQRWSGHIMRRVVDRWTKRKLEWIPKDAKRPRGKPPTRWGDVWCTNGPTKSSPGYG</sequence>
<reference evidence="2 3" key="1">
    <citation type="submission" date="2023-08" db="EMBL/GenBank/DDBJ databases">
        <title>A Necator americanus chromosomal reference genome.</title>
        <authorList>
            <person name="Ilik V."/>
            <person name="Petrzelkova K.J."/>
            <person name="Pardy F."/>
            <person name="Fuh T."/>
            <person name="Niatou-Singa F.S."/>
            <person name="Gouil Q."/>
            <person name="Baker L."/>
            <person name="Ritchie M.E."/>
            <person name="Jex A.R."/>
            <person name="Gazzola D."/>
            <person name="Li H."/>
            <person name="Toshio Fujiwara R."/>
            <person name="Zhan B."/>
            <person name="Aroian R.V."/>
            <person name="Pafco B."/>
            <person name="Schwarz E.M."/>
        </authorList>
    </citation>
    <scope>NUCLEOTIDE SEQUENCE [LARGE SCALE GENOMIC DNA]</scope>
    <source>
        <strain evidence="2 3">Aroian</strain>
        <tissue evidence="2">Whole animal</tissue>
    </source>
</reference>
<organism evidence="2 3">
    <name type="scientific">Necator americanus</name>
    <name type="common">Human hookworm</name>
    <dbReference type="NCBI Taxonomy" id="51031"/>
    <lineage>
        <taxon>Eukaryota</taxon>
        <taxon>Metazoa</taxon>
        <taxon>Ecdysozoa</taxon>
        <taxon>Nematoda</taxon>
        <taxon>Chromadorea</taxon>
        <taxon>Rhabditida</taxon>
        <taxon>Rhabditina</taxon>
        <taxon>Rhabditomorpha</taxon>
        <taxon>Strongyloidea</taxon>
        <taxon>Ancylostomatidae</taxon>
        <taxon>Bunostominae</taxon>
        <taxon>Necator</taxon>
    </lineage>
</organism>
<evidence type="ECO:0000256" key="1">
    <source>
        <dbReference type="SAM" id="MobiDB-lite"/>
    </source>
</evidence>
<accession>A0ABR1DJQ5</accession>
<protein>
    <recommendedName>
        <fullName evidence="4">Reverse transcriptase domain-containing protein</fullName>
    </recommendedName>
</protein>
<dbReference type="Proteomes" id="UP001303046">
    <property type="component" value="Unassembled WGS sequence"/>
</dbReference>
<comment type="caution">
    <text evidence="2">The sequence shown here is derived from an EMBL/GenBank/DDBJ whole genome shotgun (WGS) entry which is preliminary data.</text>
</comment>
<evidence type="ECO:0000313" key="2">
    <source>
        <dbReference type="EMBL" id="KAK6750423.1"/>
    </source>
</evidence>
<evidence type="ECO:0008006" key="4">
    <source>
        <dbReference type="Google" id="ProtNLM"/>
    </source>
</evidence>
<proteinExistence type="predicted"/>
<gene>
    <name evidence="2" type="primary">Necator_chrIV.g15712</name>
    <name evidence="2" type="ORF">RB195_002417</name>
</gene>
<evidence type="ECO:0000313" key="3">
    <source>
        <dbReference type="Proteomes" id="UP001303046"/>
    </source>
</evidence>
<name>A0ABR1DJQ5_NECAM</name>